<reference evidence="9 10" key="1">
    <citation type="submission" date="2017-08" db="EMBL/GenBank/DDBJ databases">
        <title>Infants hospitalized years apart are colonized by the same room-sourced microbial strains.</title>
        <authorList>
            <person name="Brooks B."/>
            <person name="Olm M.R."/>
            <person name="Firek B.A."/>
            <person name="Baker R."/>
            <person name="Thomas B.C."/>
            <person name="Morowitz M.J."/>
            <person name="Banfield J.F."/>
        </authorList>
    </citation>
    <scope>NUCLEOTIDE SEQUENCE [LARGE SCALE GENOMIC DNA]</scope>
    <source>
        <strain evidence="9">S2_003_000_R2_14</strain>
    </source>
</reference>
<protein>
    <recommendedName>
        <fullName evidence="8">ABC3 transporter permease C-terminal domain-containing protein</fullName>
    </recommendedName>
</protein>
<evidence type="ECO:0000313" key="10">
    <source>
        <dbReference type="Proteomes" id="UP000249061"/>
    </source>
</evidence>
<gene>
    <name evidence="9" type="ORF">DI536_31170</name>
</gene>
<organism evidence="9 10">
    <name type="scientific">Archangium gephyra</name>
    <dbReference type="NCBI Taxonomy" id="48"/>
    <lineage>
        <taxon>Bacteria</taxon>
        <taxon>Pseudomonadati</taxon>
        <taxon>Myxococcota</taxon>
        <taxon>Myxococcia</taxon>
        <taxon>Myxococcales</taxon>
        <taxon>Cystobacterineae</taxon>
        <taxon>Archangiaceae</taxon>
        <taxon>Archangium</taxon>
    </lineage>
</organism>
<feature type="transmembrane region" description="Helical" evidence="7">
    <location>
        <begin position="736"/>
        <end position="762"/>
    </location>
</feature>
<sequence>MLNKAIVLVRIAVANIFSSMLNVFVGLVLLFGSALLVVGGSVFGTLDDALSKSIVGSIAGHMQVYGAKSKDPLELYGKMDGTDSDLTPIDDYKALKTKLLTVPNVERVVPMGASTALVASGNTIDLTLEKFRSLVNAKDTLSPEEYEKQKNSLIGHVRQMGEVLSKDIERSRELSNDDDTEAKAALATARSDEFWSSFDADPLGHLEVLENKLAPVMTDADLLFIRFIGTDLAAYQKTFDRMTIVEGTAVPEGHRGILLPRFFTEEYLKLKNARRLDKIREGRESGRTIAEDKELQRFVRENQAQTREIVLQLDTIATTEVIKKLQDFLKVNDTELPALLTRLFTVDDDNFNARYDFFYKELAPKLSLYRVRVGDTMTLRSFGRSGAVNTVLVKVYGVFEFRGLEKSPLAGSAALTDLVTFRELYGYLTAEKKAELDALKAETNAKQVTRENAEADLFGGDGDVVEETTATTFDDKLPGGQSAKSRRLADTFPLEEIDDGVVLNAAVWLKDGSPYAQLETQREVERLLGTEAPPVNQASLDAAKALVATNKLSFPLASAITQVVQLEESRAKNDWKPEAEALLGLKSALKGDRAQLSDAEIKTVETLLENTRPKTWVVSWNSAAGFLGNIIGFFRLALVAIVVAFAFFALIVVTIGMTIATLQRTPTIGTMRAIGAQRTFVIGMVFIETVMLALAFGLIGAGIGALGVGWLHSSGIPAFRDELYFFFSGPVLRPELTAAGVVTAIVVTLVVSVLSIIFPLVLATRVSPITAMQSSEA</sequence>
<dbReference type="Proteomes" id="UP000249061">
    <property type="component" value="Unassembled WGS sequence"/>
</dbReference>
<evidence type="ECO:0000259" key="8">
    <source>
        <dbReference type="Pfam" id="PF02687"/>
    </source>
</evidence>
<feature type="transmembrane region" description="Helical" evidence="7">
    <location>
        <begin position="680"/>
        <end position="711"/>
    </location>
</feature>
<proteinExistence type="inferred from homology"/>
<evidence type="ECO:0000256" key="4">
    <source>
        <dbReference type="ARBA" id="ARBA00022989"/>
    </source>
</evidence>
<evidence type="ECO:0000256" key="1">
    <source>
        <dbReference type="ARBA" id="ARBA00004651"/>
    </source>
</evidence>
<feature type="domain" description="ABC3 transporter permease C-terminal" evidence="8">
    <location>
        <begin position="640"/>
        <end position="767"/>
    </location>
</feature>
<evidence type="ECO:0000256" key="6">
    <source>
        <dbReference type="ARBA" id="ARBA00038076"/>
    </source>
</evidence>
<accession>A0A2W5T3F7</accession>
<dbReference type="InterPro" id="IPR050250">
    <property type="entry name" value="Macrolide_Exporter_MacB"/>
</dbReference>
<dbReference type="GO" id="GO:0005886">
    <property type="term" value="C:plasma membrane"/>
    <property type="evidence" value="ECO:0007669"/>
    <property type="project" value="UniProtKB-SubCell"/>
</dbReference>
<dbReference type="EMBL" id="QFQP01000041">
    <property type="protein sequence ID" value="PZR05925.1"/>
    <property type="molecule type" value="Genomic_DNA"/>
</dbReference>
<feature type="transmembrane region" description="Helical" evidence="7">
    <location>
        <begin position="21"/>
        <end position="43"/>
    </location>
</feature>
<comment type="subcellular location">
    <subcellularLocation>
        <location evidence="1">Cell membrane</location>
        <topology evidence="1">Multi-pass membrane protein</topology>
    </subcellularLocation>
</comment>
<evidence type="ECO:0000256" key="3">
    <source>
        <dbReference type="ARBA" id="ARBA00022692"/>
    </source>
</evidence>
<dbReference type="AlphaFoldDB" id="A0A2W5T3F7"/>
<evidence type="ECO:0000256" key="5">
    <source>
        <dbReference type="ARBA" id="ARBA00023136"/>
    </source>
</evidence>
<dbReference type="InterPro" id="IPR003838">
    <property type="entry name" value="ABC3_permease_C"/>
</dbReference>
<dbReference type="GO" id="GO:0022857">
    <property type="term" value="F:transmembrane transporter activity"/>
    <property type="evidence" value="ECO:0007669"/>
    <property type="project" value="TreeGrafter"/>
</dbReference>
<keyword evidence="2" id="KW-1003">Cell membrane</keyword>
<keyword evidence="3 7" id="KW-0812">Transmembrane</keyword>
<dbReference type="Pfam" id="PF02687">
    <property type="entry name" value="FtsX"/>
    <property type="match status" value="1"/>
</dbReference>
<comment type="similarity">
    <text evidence="6">Belongs to the ABC-4 integral membrane protein family.</text>
</comment>
<keyword evidence="4 7" id="KW-1133">Transmembrane helix</keyword>
<dbReference type="PANTHER" id="PTHR30572:SF4">
    <property type="entry name" value="ABC TRANSPORTER PERMEASE YTRF"/>
    <property type="match status" value="1"/>
</dbReference>
<evidence type="ECO:0000256" key="2">
    <source>
        <dbReference type="ARBA" id="ARBA00022475"/>
    </source>
</evidence>
<keyword evidence="5 7" id="KW-0472">Membrane</keyword>
<comment type="caution">
    <text evidence="9">The sequence shown here is derived from an EMBL/GenBank/DDBJ whole genome shotgun (WGS) entry which is preliminary data.</text>
</comment>
<dbReference type="PANTHER" id="PTHR30572">
    <property type="entry name" value="MEMBRANE COMPONENT OF TRANSPORTER-RELATED"/>
    <property type="match status" value="1"/>
</dbReference>
<feature type="transmembrane region" description="Helical" evidence="7">
    <location>
        <begin position="636"/>
        <end position="659"/>
    </location>
</feature>
<name>A0A2W5T3F7_9BACT</name>
<evidence type="ECO:0000256" key="7">
    <source>
        <dbReference type="SAM" id="Phobius"/>
    </source>
</evidence>
<evidence type="ECO:0000313" key="9">
    <source>
        <dbReference type="EMBL" id="PZR05925.1"/>
    </source>
</evidence>